<evidence type="ECO:0000313" key="1">
    <source>
        <dbReference type="EMBL" id="QHT37722.1"/>
    </source>
</evidence>
<organism evidence="1">
    <name type="scientific">viral metagenome</name>
    <dbReference type="NCBI Taxonomy" id="1070528"/>
    <lineage>
        <taxon>unclassified sequences</taxon>
        <taxon>metagenomes</taxon>
        <taxon>organismal metagenomes</taxon>
    </lineage>
</organism>
<accession>A0A6C0F942</accession>
<dbReference type="EMBL" id="MN738820">
    <property type="protein sequence ID" value="QHT37722.1"/>
    <property type="molecule type" value="Genomic_DNA"/>
</dbReference>
<reference evidence="1" key="1">
    <citation type="journal article" date="2020" name="Nature">
        <title>Giant virus diversity and host interactions through global metagenomics.</title>
        <authorList>
            <person name="Schulz F."/>
            <person name="Roux S."/>
            <person name="Paez-Espino D."/>
            <person name="Jungbluth S."/>
            <person name="Walsh D.A."/>
            <person name="Denef V.J."/>
            <person name="McMahon K.D."/>
            <person name="Konstantinidis K.T."/>
            <person name="Eloe-Fadrosh E.A."/>
            <person name="Kyrpides N.C."/>
            <person name="Woyke T."/>
        </authorList>
    </citation>
    <scope>NUCLEOTIDE SEQUENCE</scope>
    <source>
        <strain evidence="1">GVMAG-S-ERX556049-19</strain>
    </source>
</reference>
<dbReference type="InterPro" id="IPR011011">
    <property type="entry name" value="Znf_FYVE_PHD"/>
</dbReference>
<dbReference type="InterPro" id="IPR013083">
    <property type="entry name" value="Znf_RING/FYVE/PHD"/>
</dbReference>
<dbReference type="SUPFAM" id="SSF57903">
    <property type="entry name" value="FYVE/PHD zinc finger"/>
    <property type="match status" value="1"/>
</dbReference>
<sequence>MGIFFSKLDTEKEYIQQEKLCTICSKPIEDDSYIHCESSNNYYHYSCLEKEKTHLQSCESCRKIHQKIKVILYCIKINRDPLY</sequence>
<dbReference type="AlphaFoldDB" id="A0A6C0F942"/>
<proteinExistence type="predicted"/>
<dbReference type="Gene3D" id="3.30.40.10">
    <property type="entry name" value="Zinc/RING finger domain, C3HC4 (zinc finger)"/>
    <property type="match status" value="1"/>
</dbReference>
<protein>
    <submittedName>
        <fullName evidence="1">Uncharacterized protein</fullName>
    </submittedName>
</protein>
<name>A0A6C0F942_9ZZZZ</name>